<dbReference type="InterPro" id="IPR044926">
    <property type="entry name" value="RGS_subdomain_2"/>
</dbReference>
<dbReference type="InterPro" id="IPR016137">
    <property type="entry name" value="RGS"/>
</dbReference>
<keyword evidence="5" id="KW-1185">Reference proteome</keyword>
<dbReference type="InterPro" id="IPR036305">
    <property type="entry name" value="RGS_sf"/>
</dbReference>
<sequence>MIIIAIKENLSSITAPPKHAVLFSLAAFNAYTSLLTDPTTAAWFWEGCVHRSEHTSERSKTPKISMFGRSKQKDKSMRNQRVVGWSISFENVLEDPIGLKTFTEFLKREFSAENIMFWVACKQYSTLNDKSQMIKLAKDIYDLHLRPGATEAVNINSHSRQYVLVHLQNPPHDLFTQAEREIFTLMKFDCYQRFLKSELYSDCITAEKLGKPMPCAYLTNSKSPSRTRFRSKSRDRNRIQHAKKSNSAHYSISNELETPSTEEPSTNRRSYMSSRKEIDALWNRLQKRLDDQRGTELNFDIPDFLCNDDTTVVS</sequence>
<dbReference type="InterPro" id="IPR046995">
    <property type="entry name" value="RGS10/12/14-like"/>
</dbReference>
<dbReference type="GO" id="GO:0005634">
    <property type="term" value="C:nucleus"/>
    <property type="evidence" value="ECO:0007669"/>
    <property type="project" value="TreeGrafter"/>
</dbReference>
<accession>A0AAV4PLJ3</accession>
<dbReference type="PANTHER" id="PTHR45945">
    <property type="entry name" value="REGULATOR OF G-PROTEIN SIGNALING LOCO"/>
    <property type="match status" value="1"/>
</dbReference>
<dbReference type="PRINTS" id="PR01301">
    <property type="entry name" value="RGSPROTEIN"/>
</dbReference>
<evidence type="ECO:0000256" key="1">
    <source>
        <dbReference type="ARBA" id="ARBA00022468"/>
    </source>
</evidence>
<dbReference type="Proteomes" id="UP001054837">
    <property type="component" value="Unassembled WGS sequence"/>
</dbReference>
<dbReference type="GO" id="GO:0005096">
    <property type="term" value="F:GTPase activator activity"/>
    <property type="evidence" value="ECO:0007669"/>
    <property type="project" value="UniProtKB-KW"/>
</dbReference>
<feature type="compositionally biased region" description="Polar residues" evidence="2">
    <location>
        <begin position="247"/>
        <end position="256"/>
    </location>
</feature>
<evidence type="ECO:0000259" key="3">
    <source>
        <dbReference type="PROSITE" id="PS50132"/>
    </source>
</evidence>
<evidence type="ECO:0000313" key="5">
    <source>
        <dbReference type="Proteomes" id="UP001054837"/>
    </source>
</evidence>
<dbReference type="Pfam" id="PF00615">
    <property type="entry name" value="RGS"/>
    <property type="match status" value="1"/>
</dbReference>
<protein>
    <submittedName>
        <fullName evidence="4">Regulator of G-protein signaling loco</fullName>
    </submittedName>
</protein>
<dbReference type="Gene3D" id="1.10.196.10">
    <property type="match status" value="1"/>
</dbReference>
<dbReference type="AlphaFoldDB" id="A0AAV4PLJ3"/>
<evidence type="ECO:0000256" key="2">
    <source>
        <dbReference type="SAM" id="MobiDB-lite"/>
    </source>
</evidence>
<evidence type="ECO:0000313" key="4">
    <source>
        <dbReference type="EMBL" id="GIX96734.1"/>
    </source>
</evidence>
<dbReference type="PANTHER" id="PTHR45945:SF3">
    <property type="entry name" value="REGULATOR OF G-PROTEIN SIGNALING LOCO"/>
    <property type="match status" value="1"/>
</dbReference>
<organism evidence="4 5">
    <name type="scientific">Caerostris darwini</name>
    <dbReference type="NCBI Taxonomy" id="1538125"/>
    <lineage>
        <taxon>Eukaryota</taxon>
        <taxon>Metazoa</taxon>
        <taxon>Ecdysozoa</taxon>
        <taxon>Arthropoda</taxon>
        <taxon>Chelicerata</taxon>
        <taxon>Arachnida</taxon>
        <taxon>Araneae</taxon>
        <taxon>Araneomorphae</taxon>
        <taxon>Entelegynae</taxon>
        <taxon>Araneoidea</taxon>
        <taxon>Araneidae</taxon>
        <taxon>Caerostris</taxon>
    </lineage>
</organism>
<dbReference type="SUPFAM" id="SSF48097">
    <property type="entry name" value="Regulator of G-protein signaling, RGS"/>
    <property type="match status" value="1"/>
</dbReference>
<dbReference type="GO" id="GO:0005737">
    <property type="term" value="C:cytoplasm"/>
    <property type="evidence" value="ECO:0007669"/>
    <property type="project" value="TreeGrafter"/>
</dbReference>
<comment type="caution">
    <text evidence="4">The sequence shown here is derived from an EMBL/GenBank/DDBJ whole genome shotgun (WGS) entry which is preliminary data.</text>
</comment>
<feature type="domain" description="RGS" evidence="3">
    <location>
        <begin position="88"/>
        <end position="204"/>
    </location>
</feature>
<keyword evidence="1" id="KW-0343">GTPase activation</keyword>
<dbReference type="InterPro" id="IPR024066">
    <property type="entry name" value="RGS_subdom1/3"/>
</dbReference>
<feature type="region of interest" description="Disordered" evidence="2">
    <location>
        <begin position="221"/>
        <end position="272"/>
    </location>
</feature>
<dbReference type="EMBL" id="BPLQ01002964">
    <property type="protein sequence ID" value="GIX96734.1"/>
    <property type="molecule type" value="Genomic_DNA"/>
</dbReference>
<gene>
    <name evidence="4" type="primary">loco</name>
    <name evidence="4" type="ORF">CDAR_591621</name>
</gene>
<dbReference type="GO" id="GO:0008277">
    <property type="term" value="P:regulation of G protein-coupled receptor signaling pathway"/>
    <property type="evidence" value="ECO:0007669"/>
    <property type="project" value="TreeGrafter"/>
</dbReference>
<dbReference type="Gene3D" id="1.10.167.10">
    <property type="entry name" value="Regulator of G-protein Signalling 4, domain 2"/>
    <property type="match status" value="1"/>
</dbReference>
<dbReference type="GO" id="GO:0005886">
    <property type="term" value="C:plasma membrane"/>
    <property type="evidence" value="ECO:0007669"/>
    <property type="project" value="TreeGrafter"/>
</dbReference>
<dbReference type="FunFam" id="1.10.167.10:FF:000001">
    <property type="entry name" value="Putative regulator of g-protein signaling 12"/>
    <property type="match status" value="1"/>
</dbReference>
<reference evidence="4 5" key="1">
    <citation type="submission" date="2021-06" db="EMBL/GenBank/DDBJ databases">
        <title>Caerostris darwini draft genome.</title>
        <authorList>
            <person name="Kono N."/>
            <person name="Arakawa K."/>
        </authorList>
    </citation>
    <scope>NUCLEOTIDE SEQUENCE [LARGE SCALE GENOMIC DNA]</scope>
</reference>
<proteinExistence type="predicted"/>
<dbReference type="SMART" id="SM00315">
    <property type="entry name" value="RGS"/>
    <property type="match status" value="1"/>
</dbReference>
<name>A0AAV4PLJ3_9ARAC</name>
<dbReference type="PROSITE" id="PS50132">
    <property type="entry name" value="RGS"/>
    <property type="match status" value="1"/>
</dbReference>